<comment type="caution">
    <text evidence="2">The sequence shown here is derived from an EMBL/GenBank/DDBJ whole genome shotgun (WGS) entry which is preliminary data.</text>
</comment>
<evidence type="ECO:0000256" key="1">
    <source>
        <dbReference type="SAM" id="MobiDB-lite"/>
    </source>
</evidence>
<evidence type="ECO:0000313" key="3">
    <source>
        <dbReference type="Proteomes" id="UP000191094"/>
    </source>
</evidence>
<proteinExistence type="predicted"/>
<keyword evidence="3" id="KW-1185">Reference proteome</keyword>
<evidence type="ECO:0000313" key="2">
    <source>
        <dbReference type="EMBL" id="OOS21762.1"/>
    </source>
</evidence>
<sequence>MAINDKSSKRKNGQKNQQLLKKPKNKQCIKEIHAKIKNTRQDLIYKFTTQPVKDNAPVRKAKQVCQ</sequence>
<organism evidence="2 3">
    <name type="scientific">Lwoffella lincolnii</name>
    <dbReference type="NCBI Taxonomy" id="90241"/>
    <lineage>
        <taxon>Bacteria</taxon>
        <taxon>Pseudomonadati</taxon>
        <taxon>Pseudomonadota</taxon>
        <taxon>Gammaproteobacteria</taxon>
        <taxon>Moraxellales</taxon>
        <taxon>Moraxellaceae</taxon>
        <taxon>Lwoffella</taxon>
    </lineage>
</organism>
<dbReference type="Proteomes" id="UP000191094">
    <property type="component" value="Unassembled WGS sequence"/>
</dbReference>
<protein>
    <submittedName>
        <fullName evidence="2">Uncharacterized protein</fullName>
    </submittedName>
</protein>
<feature type="region of interest" description="Disordered" evidence="1">
    <location>
        <begin position="1"/>
        <end position="26"/>
    </location>
</feature>
<gene>
    <name evidence="2" type="ORF">B0682_03840</name>
</gene>
<dbReference type="STRING" id="90241.B0682_03840"/>
<accession>A0A1T0CHD5</accession>
<dbReference type="EMBL" id="MUYT01000004">
    <property type="protein sequence ID" value="OOS21762.1"/>
    <property type="molecule type" value="Genomic_DNA"/>
</dbReference>
<name>A0A1T0CHD5_9GAMM</name>
<reference evidence="2 3" key="1">
    <citation type="submission" date="2017-02" db="EMBL/GenBank/DDBJ databases">
        <title>Draft genome sequence of Moraxella lincolnii CCUG 9405T type strain.</title>
        <authorList>
            <person name="Salva-Serra F."/>
            <person name="Engstrom-Jakobsson H."/>
            <person name="Thorell K."/>
            <person name="Jaen-Luchoro D."/>
            <person name="Gonzales-Siles L."/>
            <person name="Karlsson R."/>
            <person name="Yazdan S."/>
            <person name="Boulund F."/>
            <person name="Johnning A."/>
            <person name="Engstrand L."/>
            <person name="Kristiansson E."/>
            <person name="Moore E."/>
        </authorList>
    </citation>
    <scope>NUCLEOTIDE SEQUENCE [LARGE SCALE GENOMIC DNA]</scope>
    <source>
        <strain evidence="2 3">CCUG 9405</strain>
    </source>
</reference>
<dbReference type="AlphaFoldDB" id="A0A1T0CHD5"/>